<dbReference type="PANTHER" id="PTHR11070:SF2">
    <property type="entry name" value="ATP-DEPENDENT DNA HELICASE SRS2"/>
    <property type="match status" value="1"/>
</dbReference>
<keyword evidence="1" id="KW-0547">Nucleotide-binding</keyword>
<proteinExistence type="predicted"/>
<evidence type="ECO:0000256" key="5">
    <source>
        <dbReference type="ARBA" id="ARBA00034923"/>
    </source>
</evidence>
<dbReference type="RefSeq" id="WP_229819779.1">
    <property type="nucleotide sequence ID" value="NZ_BMZM01000004.1"/>
</dbReference>
<dbReference type="Proteomes" id="UP000604243">
    <property type="component" value="Unassembled WGS sequence"/>
</dbReference>
<dbReference type="Gene3D" id="3.40.50.300">
    <property type="entry name" value="P-loop containing nucleotide triphosphate hydrolases"/>
    <property type="match status" value="1"/>
</dbReference>
<protein>
    <recommendedName>
        <fullName evidence="5">DNA 3'-5' helicase II</fullName>
    </recommendedName>
</protein>
<gene>
    <name evidence="7" type="ORF">GCM10010082_27870</name>
</gene>
<dbReference type="Pfam" id="PF13361">
    <property type="entry name" value="UvrD_C"/>
    <property type="match status" value="1"/>
</dbReference>
<evidence type="ECO:0000256" key="4">
    <source>
        <dbReference type="ARBA" id="ARBA00022840"/>
    </source>
</evidence>
<evidence type="ECO:0000256" key="1">
    <source>
        <dbReference type="ARBA" id="ARBA00022741"/>
    </source>
</evidence>
<dbReference type="PANTHER" id="PTHR11070">
    <property type="entry name" value="UVRD / RECB / PCRA DNA HELICASE FAMILY MEMBER"/>
    <property type="match status" value="1"/>
</dbReference>
<dbReference type="InterPro" id="IPR014017">
    <property type="entry name" value="DNA_helicase_UvrD-like_C"/>
</dbReference>
<name>A0ABQ3FNQ2_9GAMM</name>
<feature type="domain" description="UvrD-like helicase C-terminal" evidence="6">
    <location>
        <begin position="3"/>
        <end position="52"/>
    </location>
</feature>
<sequence>MLLSRHSSKGLEFDTVILGGVGELADDEDNLAQEARLLYVGMTRARRRLLVTGSGNNWFTDRLHEMSSNYCNR</sequence>
<organism evidence="7 8">
    <name type="scientific">Kushneria pakistanensis</name>
    <dbReference type="NCBI Taxonomy" id="1508770"/>
    <lineage>
        <taxon>Bacteria</taxon>
        <taxon>Pseudomonadati</taxon>
        <taxon>Pseudomonadota</taxon>
        <taxon>Gammaproteobacteria</taxon>
        <taxon>Oceanospirillales</taxon>
        <taxon>Halomonadaceae</taxon>
        <taxon>Kushneria</taxon>
    </lineage>
</organism>
<comment type="caution">
    <text evidence="7">The sequence shown here is derived from an EMBL/GenBank/DDBJ whole genome shotgun (WGS) entry which is preliminary data.</text>
</comment>
<keyword evidence="8" id="KW-1185">Reference proteome</keyword>
<keyword evidence="3" id="KW-0347">Helicase</keyword>
<evidence type="ECO:0000256" key="3">
    <source>
        <dbReference type="ARBA" id="ARBA00022806"/>
    </source>
</evidence>
<accession>A0ABQ3FNQ2</accession>
<evidence type="ECO:0000313" key="8">
    <source>
        <dbReference type="Proteomes" id="UP000604243"/>
    </source>
</evidence>
<dbReference type="InterPro" id="IPR027417">
    <property type="entry name" value="P-loop_NTPase"/>
</dbReference>
<dbReference type="SUPFAM" id="SSF52540">
    <property type="entry name" value="P-loop containing nucleoside triphosphate hydrolases"/>
    <property type="match status" value="1"/>
</dbReference>
<keyword evidence="4" id="KW-0067">ATP-binding</keyword>
<evidence type="ECO:0000256" key="2">
    <source>
        <dbReference type="ARBA" id="ARBA00022801"/>
    </source>
</evidence>
<dbReference type="EMBL" id="BMZM01000004">
    <property type="protein sequence ID" value="GHC31981.1"/>
    <property type="molecule type" value="Genomic_DNA"/>
</dbReference>
<keyword evidence="2" id="KW-0378">Hydrolase</keyword>
<evidence type="ECO:0000259" key="6">
    <source>
        <dbReference type="Pfam" id="PF13361"/>
    </source>
</evidence>
<evidence type="ECO:0000313" key="7">
    <source>
        <dbReference type="EMBL" id="GHC31981.1"/>
    </source>
</evidence>
<reference evidence="8" key="1">
    <citation type="journal article" date="2019" name="Int. J. Syst. Evol. Microbiol.">
        <title>The Global Catalogue of Microorganisms (GCM) 10K type strain sequencing project: providing services to taxonomists for standard genome sequencing and annotation.</title>
        <authorList>
            <consortium name="The Broad Institute Genomics Platform"/>
            <consortium name="The Broad Institute Genome Sequencing Center for Infectious Disease"/>
            <person name="Wu L."/>
            <person name="Ma J."/>
        </authorList>
    </citation>
    <scope>NUCLEOTIDE SEQUENCE [LARGE SCALE GENOMIC DNA]</scope>
    <source>
        <strain evidence="8">KCTC 42082</strain>
    </source>
</reference>
<dbReference type="InterPro" id="IPR000212">
    <property type="entry name" value="DNA_helicase_UvrD/REP"/>
</dbReference>